<feature type="region of interest" description="Disordered" evidence="6">
    <location>
        <begin position="218"/>
        <end position="243"/>
    </location>
</feature>
<dbReference type="InterPro" id="IPR038765">
    <property type="entry name" value="Papain-like_cys_pep_sf"/>
</dbReference>
<dbReference type="PANTHER" id="PTHR47359">
    <property type="entry name" value="PEPTIDOGLYCAN DL-ENDOPEPTIDASE CWLO"/>
    <property type="match status" value="1"/>
</dbReference>
<dbReference type="EMBL" id="CP004374">
    <property type="protein sequence ID" value="AGM28565.1"/>
    <property type="molecule type" value="Genomic_DNA"/>
</dbReference>
<accession>A0AB33A9Q1</accession>
<feature type="signal peptide" evidence="7">
    <location>
        <begin position="1"/>
        <end position="44"/>
    </location>
</feature>
<feature type="coiled-coil region" evidence="5">
    <location>
        <begin position="47"/>
        <end position="74"/>
    </location>
</feature>
<dbReference type="SUPFAM" id="SSF54001">
    <property type="entry name" value="Cysteine proteinases"/>
    <property type="match status" value="1"/>
</dbReference>
<dbReference type="KEGG" id="mabb:MASS_1963"/>
<evidence type="ECO:0000256" key="7">
    <source>
        <dbReference type="SAM" id="SignalP"/>
    </source>
</evidence>
<keyword evidence="5" id="KW-0175">Coiled coil</keyword>
<gene>
    <name evidence="9" type="ORF">MASS_1963</name>
</gene>
<dbReference type="NCBIfam" id="NF038345">
    <property type="entry name" value="wall_hydro_RipC"/>
    <property type="match status" value="1"/>
</dbReference>
<dbReference type="PROSITE" id="PS51935">
    <property type="entry name" value="NLPC_P60"/>
    <property type="match status" value="1"/>
</dbReference>
<evidence type="ECO:0000313" key="9">
    <source>
        <dbReference type="EMBL" id="AGM28565.1"/>
    </source>
</evidence>
<evidence type="ECO:0000313" key="10">
    <source>
        <dbReference type="Proteomes" id="UP000013961"/>
    </source>
</evidence>
<evidence type="ECO:0000256" key="5">
    <source>
        <dbReference type="SAM" id="Coils"/>
    </source>
</evidence>
<keyword evidence="2" id="KW-0645">Protease</keyword>
<dbReference type="InterPro" id="IPR051794">
    <property type="entry name" value="PG_Endopeptidase_C40"/>
</dbReference>
<keyword evidence="4" id="KW-0788">Thiol protease</keyword>
<dbReference type="Pfam" id="PF00877">
    <property type="entry name" value="NLPC_P60"/>
    <property type="match status" value="1"/>
</dbReference>
<dbReference type="PANTHER" id="PTHR47359:SF3">
    <property type="entry name" value="NLP_P60 DOMAIN-CONTAINING PROTEIN-RELATED"/>
    <property type="match status" value="1"/>
</dbReference>
<dbReference type="GO" id="GO:0006508">
    <property type="term" value="P:proteolysis"/>
    <property type="evidence" value="ECO:0007669"/>
    <property type="project" value="UniProtKB-KW"/>
</dbReference>
<proteinExistence type="inferred from homology"/>
<keyword evidence="7" id="KW-0732">Signal</keyword>
<dbReference type="AlphaFoldDB" id="A0AB33A9Q1"/>
<evidence type="ECO:0000256" key="2">
    <source>
        <dbReference type="ARBA" id="ARBA00022670"/>
    </source>
</evidence>
<feature type="chain" id="PRO_5044273830" evidence="7">
    <location>
        <begin position="45"/>
        <end position="381"/>
    </location>
</feature>
<organism evidence="9 10">
    <name type="scientific">Mycobacteroides abscessus subsp. bolletii 50594</name>
    <dbReference type="NCBI Taxonomy" id="1303024"/>
    <lineage>
        <taxon>Bacteria</taxon>
        <taxon>Bacillati</taxon>
        <taxon>Actinomycetota</taxon>
        <taxon>Actinomycetes</taxon>
        <taxon>Mycobacteriales</taxon>
        <taxon>Mycobacteriaceae</taxon>
        <taxon>Mycobacteroides</taxon>
        <taxon>Mycobacteroides abscessus</taxon>
    </lineage>
</organism>
<sequence>MSVGRLLRNHSDRLTPSPLRRTMLVVTAAALVGGVFTGAQTATADPNNDAVKKLNELSRQAEATSEAANTAKIDLDAKLAAQRDAEKTVLADEAVAKAARMAVSTYQVDVNKAMVAAYMGGTTSGYGAVLTSNSPQNLIDQLSVQRTVGGEMRSRMDSYRAAQTSADEAEQRSRDAAEAARVAAEQAKNVRASLQAKQSQLQVQIAVVKSQYNTLSPGQRAQLAAPAPVPPPPAAEPGEVGDAPEPLMQAAAAAPAPEAAIGGGGSPAGAGAVAAALTRIGAPYSWGGSGPNAFDCSGLVMWAYGQQGVSLPHSSQALARGGTPVPLSELQPGDVINFYGDASHTGIYVGNGMMVHASTYGVPVAVVPITSSGPIYNARRY</sequence>
<evidence type="ECO:0000256" key="3">
    <source>
        <dbReference type="ARBA" id="ARBA00022801"/>
    </source>
</evidence>
<dbReference type="Proteomes" id="UP000013961">
    <property type="component" value="Chromosome"/>
</dbReference>
<dbReference type="GO" id="GO:0008234">
    <property type="term" value="F:cysteine-type peptidase activity"/>
    <property type="evidence" value="ECO:0007669"/>
    <property type="project" value="UniProtKB-KW"/>
</dbReference>
<evidence type="ECO:0000259" key="8">
    <source>
        <dbReference type="PROSITE" id="PS51935"/>
    </source>
</evidence>
<protein>
    <submittedName>
        <fullName evidence="9">Cell wall-associated hydrolase, invasion-associated protein</fullName>
    </submittedName>
</protein>
<evidence type="ECO:0000256" key="1">
    <source>
        <dbReference type="ARBA" id="ARBA00007074"/>
    </source>
</evidence>
<dbReference type="Gene3D" id="3.90.1720.10">
    <property type="entry name" value="endopeptidase domain like (from Nostoc punctiforme)"/>
    <property type="match status" value="1"/>
</dbReference>
<reference evidence="9 10" key="1">
    <citation type="journal article" date="2013" name="Genome Announc.">
        <title>Complete Genome Sequence of Mycobacterium massiliense Clinical Strain Asan 50594, Belonging to the Type II Genotype.</title>
        <authorList>
            <person name="Kim B.J."/>
            <person name="Kim B.R."/>
            <person name="Hong S.H."/>
            <person name="Seok S.H."/>
            <person name="Kook Y.H."/>
            <person name="Kim B.J."/>
        </authorList>
    </citation>
    <scope>NUCLEOTIDE SEQUENCE [LARGE SCALE GENOMIC DNA]</scope>
    <source>
        <strain evidence="9 10">50594</strain>
    </source>
</reference>
<feature type="domain" description="NlpC/P60" evidence="8">
    <location>
        <begin position="266"/>
        <end position="381"/>
    </location>
</feature>
<dbReference type="InterPro" id="IPR000064">
    <property type="entry name" value="NLP_P60_dom"/>
</dbReference>
<keyword evidence="3 9" id="KW-0378">Hydrolase</keyword>
<comment type="similarity">
    <text evidence="1">Belongs to the peptidase C40 family.</text>
</comment>
<evidence type="ECO:0000256" key="4">
    <source>
        <dbReference type="ARBA" id="ARBA00022807"/>
    </source>
</evidence>
<evidence type="ECO:0000256" key="6">
    <source>
        <dbReference type="SAM" id="MobiDB-lite"/>
    </source>
</evidence>
<name>A0AB33A9Q1_9MYCO</name>
<feature type="region of interest" description="Disordered" evidence="6">
    <location>
        <begin position="155"/>
        <end position="176"/>
    </location>
</feature>